<dbReference type="EMBL" id="QNBE01000063">
    <property type="protein sequence ID" value="RKX69852.1"/>
    <property type="molecule type" value="Genomic_DNA"/>
</dbReference>
<dbReference type="Pfam" id="PF08486">
    <property type="entry name" value="SpoIID"/>
    <property type="match status" value="1"/>
</dbReference>
<feature type="domain" description="Sporulation stage II protein D amidase enhancer LytB N-terminal" evidence="1">
    <location>
        <begin position="120"/>
        <end position="200"/>
    </location>
</feature>
<evidence type="ECO:0000313" key="2">
    <source>
        <dbReference type="EMBL" id="RKX69852.1"/>
    </source>
</evidence>
<reference evidence="2 3" key="1">
    <citation type="submission" date="2018-06" db="EMBL/GenBank/DDBJ databases">
        <title>Extensive metabolic versatility and redundancy in microbially diverse, dynamic hydrothermal sediments.</title>
        <authorList>
            <person name="Dombrowski N."/>
            <person name="Teske A."/>
            <person name="Baker B.J."/>
        </authorList>
    </citation>
    <scope>NUCLEOTIDE SEQUENCE [LARGE SCALE GENOMIC DNA]</scope>
    <source>
        <strain evidence="2">B36_G15</strain>
    </source>
</reference>
<evidence type="ECO:0000259" key="1">
    <source>
        <dbReference type="Pfam" id="PF08486"/>
    </source>
</evidence>
<dbReference type="InterPro" id="IPR013486">
    <property type="entry name" value="SpoIID/LytB"/>
</dbReference>
<dbReference type="PANTHER" id="PTHR30032:SF4">
    <property type="entry name" value="AMIDASE ENHANCER"/>
    <property type="match status" value="1"/>
</dbReference>
<organism evidence="2 3">
    <name type="scientific">candidate division WOR-3 bacterium</name>
    <dbReference type="NCBI Taxonomy" id="2052148"/>
    <lineage>
        <taxon>Bacteria</taxon>
        <taxon>Bacteria division WOR-3</taxon>
    </lineage>
</organism>
<accession>A0A660SH00</accession>
<sequence>MSSIPVPHAIGSTGMVVIGRGWRRGSSPISMLLLSLISLLIRVTILADVDSVTVSGGYLKSGNKWYRAEEDVTFTTKGIYYRGKRVSLRLPVVIRPLDRLVRVNQISYPGEIGIEPGGVGLEVINRVDLEEYVASVVRWEMGSLGEDLIEALKAQAVAARTYSLCHHKLSAGIEDQVYKGYVDDPVIRRAVSETEGEILVSDGRPIDAKYHSTCGGKTAPPSEVWGVDDPPYLKAKKDPFCQDSPHYHWQRVFPLVEFYQRLGCALGHKLTGPVELELIRGQKSRRLIEVRIGEDRICGIRFRRLFGLKSTYFWLSLGRDSVIITGKGWGHGVGMCQWGAIGMAKRGYSYKQILGYYYPGAKLARLR</sequence>
<protein>
    <recommendedName>
        <fullName evidence="1">Sporulation stage II protein D amidase enhancer LytB N-terminal domain-containing protein</fullName>
    </recommendedName>
</protein>
<evidence type="ECO:0000313" key="3">
    <source>
        <dbReference type="Proteomes" id="UP000268469"/>
    </source>
</evidence>
<comment type="caution">
    <text evidence="2">The sequence shown here is derived from an EMBL/GenBank/DDBJ whole genome shotgun (WGS) entry which is preliminary data.</text>
</comment>
<dbReference type="AlphaFoldDB" id="A0A660SH00"/>
<dbReference type="InterPro" id="IPR013693">
    <property type="entry name" value="SpoIID/LytB_N"/>
</dbReference>
<name>A0A660SH00_UNCW3</name>
<dbReference type="NCBIfam" id="TIGR02669">
    <property type="entry name" value="SpoIID_LytB"/>
    <property type="match status" value="1"/>
</dbReference>
<dbReference type="GO" id="GO:0030435">
    <property type="term" value="P:sporulation resulting in formation of a cellular spore"/>
    <property type="evidence" value="ECO:0007669"/>
    <property type="project" value="InterPro"/>
</dbReference>
<dbReference type="InterPro" id="IPR051922">
    <property type="entry name" value="Bact_Sporulation_Assoc"/>
</dbReference>
<dbReference type="GO" id="GO:0030288">
    <property type="term" value="C:outer membrane-bounded periplasmic space"/>
    <property type="evidence" value="ECO:0007669"/>
    <property type="project" value="TreeGrafter"/>
</dbReference>
<proteinExistence type="predicted"/>
<dbReference type="PANTHER" id="PTHR30032">
    <property type="entry name" value="N-ACETYLMURAMOYL-L-ALANINE AMIDASE-RELATED"/>
    <property type="match status" value="1"/>
</dbReference>
<gene>
    <name evidence="2" type="ORF">DRP53_06890</name>
</gene>
<dbReference type="Proteomes" id="UP000268469">
    <property type="component" value="Unassembled WGS sequence"/>
</dbReference>